<dbReference type="GO" id="GO:0000455">
    <property type="term" value="P:enzyme-directed rRNA pseudouridine synthesis"/>
    <property type="evidence" value="ECO:0007669"/>
    <property type="project" value="TreeGrafter"/>
</dbReference>
<comment type="similarity">
    <text evidence="1">Belongs to the pseudouridine synthase RluA family.</text>
</comment>
<reference evidence="4" key="2">
    <citation type="submission" date="2024-04" db="EMBL/GenBank/DDBJ databases">
        <authorList>
            <person name="Chen Y."/>
            <person name="Shah S."/>
            <person name="Dougan E. K."/>
            <person name="Thang M."/>
            <person name="Chan C."/>
        </authorList>
    </citation>
    <scope>NUCLEOTIDE SEQUENCE [LARGE SCALE GENOMIC DNA]</scope>
</reference>
<dbReference type="Proteomes" id="UP001152797">
    <property type="component" value="Unassembled WGS sequence"/>
</dbReference>
<evidence type="ECO:0000313" key="5">
    <source>
        <dbReference type="EMBL" id="CAL4786378.1"/>
    </source>
</evidence>
<keyword evidence="6" id="KW-1185">Reference proteome</keyword>
<dbReference type="GO" id="GO:0003723">
    <property type="term" value="F:RNA binding"/>
    <property type="evidence" value="ECO:0007669"/>
    <property type="project" value="InterPro"/>
</dbReference>
<dbReference type="InterPro" id="IPR006145">
    <property type="entry name" value="PsdUridine_synth_RsuA/RluA"/>
</dbReference>
<evidence type="ECO:0000256" key="1">
    <source>
        <dbReference type="ARBA" id="ARBA00010876"/>
    </source>
</evidence>
<dbReference type="InterPro" id="IPR050188">
    <property type="entry name" value="RluA_PseudoU_synthase"/>
</dbReference>
<dbReference type="EMBL" id="CAMXCT010002579">
    <property type="protein sequence ID" value="CAI3999066.1"/>
    <property type="molecule type" value="Genomic_DNA"/>
</dbReference>
<organism evidence="3">
    <name type="scientific">Cladocopium goreaui</name>
    <dbReference type="NCBI Taxonomy" id="2562237"/>
    <lineage>
        <taxon>Eukaryota</taxon>
        <taxon>Sar</taxon>
        <taxon>Alveolata</taxon>
        <taxon>Dinophyceae</taxon>
        <taxon>Suessiales</taxon>
        <taxon>Symbiodiniaceae</taxon>
        <taxon>Cladocopium</taxon>
    </lineage>
</organism>
<dbReference type="OrthoDB" id="424794at2759"/>
<reference evidence="3" key="1">
    <citation type="submission" date="2022-10" db="EMBL/GenBank/DDBJ databases">
        <authorList>
            <person name="Chen Y."/>
            <person name="Dougan E. K."/>
            <person name="Chan C."/>
            <person name="Rhodes N."/>
            <person name="Thang M."/>
        </authorList>
    </citation>
    <scope>NUCLEOTIDE SEQUENCE</scope>
</reference>
<dbReference type="Gene3D" id="3.30.2350.10">
    <property type="entry name" value="Pseudouridine synthase"/>
    <property type="match status" value="1"/>
</dbReference>
<dbReference type="EMBL" id="CAMXCT030002579">
    <property type="protein sequence ID" value="CAL4786378.1"/>
    <property type="molecule type" value="Genomic_DNA"/>
</dbReference>
<dbReference type="EMBL" id="CAMXCT020002579">
    <property type="protein sequence ID" value="CAL1152441.1"/>
    <property type="molecule type" value="Genomic_DNA"/>
</dbReference>
<evidence type="ECO:0000313" key="3">
    <source>
        <dbReference type="EMBL" id="CAI3999066.1"/>
    </source>
</evidence>
<protein>
    <submittedName>
        <fullName evidence="5">Uncharacterized RNA pseudouridine synthase YhcT (RNA pseudouridylate synthase) (RNA-uridine isomerase)</fullName>
    </submittedName>
</protein>
<gene>
    <name evidence="3" type="ORF">C1SCF055_LOCUS25316</name>
</gene>
<feature type="domain" description="Pseudouridine synthase RsuA/RluA-like" evidence="2">
    <location>
        <begin position="20"/>
        <end position="127"/>
    </location>
</feature>
<proteinExistence type="inferred from homology"/>
<dbReference type="CDD" id="cd02869">
    <property type="entry name" value="PseudoU_synth_RluA_like"/>
    <property type="match status" value="1"/>
</dbReference>
<comment type="caution">
    <text evidence="3">The sequence shown here is derived from an EMBL/GenBank/DDBJ whole genome shotgun (WGS) entry which is preliminary data.</text>
</comment>
<dbReference type="Pfam" id="PF00849">
    <property type="entry name" value="PseudoU_synth_2"/>
    <property type="match status" value="1"/>
</dbReference>
<sequence length="186" mass="20718">MKSSDRVHGILQRSSLEAQDRDTSGSILCAKSYLGFYMAQLQFEARQLRKTYLCICEKHAPSSCPWCIEKPLASQRGRAFVSDRGKTAKTEVVQVSHLHDESGRPFSLLQVDLHTGRLHQIRAHLSSIGHPLLGDEMYGGKPWVRVMLHASRLKLDVPSLATSVDAHAPIPEDFRTALESMVPCSP</sequence>
<evidence type="ECO:0000259" key="2">
    <source>
        <dbReference type="Pfam" id="PF00849"/>
    </source>
</evidence>
<dbReference type="InterPro" id="IPR020103">
    <property type="entry name" value="PsdUridine_synth_cat_dom_sf"/>
</dbReference>
<name>A0A9P1G4B4_9DINO</name>
<evidence type="ECO:0000313" key="6">
    <source>
        <dbReference type="Proteomes" id="UP001152797"/>
    </source>
</evidence>
<dbReference type="PANTHER" id="PTHR21600">
    <property type="entry name" value="MITOCHONDRIAL RNA PSEUDOURIDINE SYNTHASE"/>
    <property type="match status" value="1"/>
</dbReference>
<dbReference type="GO" id="GO:0009982">
    <property type="term" value="F:pseudouridine synthase activity"/>
    <property type="evidence" value="ECO:0007669"/>
    <property type="project" value="InterPro"/>
</dbReference>
<evidence type="ECO:0000313" key="4">
    <source>
        <dbReference type="EMBL" id="CAL1152441.1"/>
    </source>
</evidence>
<accession>A0A9P1G4B4</accession>
<dbReference type="PANTHER" id="PTHR21600:SF87">
    <property type="entry name" value="RNA PSEUDOURIDYLATE SYNTHASE DOMAIN-CONTAINING PROTEIN 1"/>
    <property type="match status" value="1"/>
</dbReference>
<feature type="non-terminal residue" evidence="3">
    <location>
        <position position="1"/>
    </location>
</feature>
<keyword evidence="5" id="KW-0413">Isomerase</keyword>
<dbReference type="SUPFAM" id="SSF55120">
    <property type="entry name" value="Pseudouridine synthase"/>
    <property type="match status" value="1"/>
</dbReference>
<dbReference type="AlphaFoldDB" id="A0A9P1G4B4"/>